<proteinExistence type="predicted"/>
<keyword evidence="2" id="KW-0378">Hydrolase</keyword>
<dbReference type="SUPFAM" id="SSF100950">
    <property type="entry name" value="NagB/RpiA/CoA transferase-like"/>
    <property type="match status" value="2"/>
</dbReference>
<dbReference type="InterPro" id="IPR046433">
    <property type="entry name" value="ActCoA_hydro"/>
</dbReference>
<dbReference type="EMBL" id="JBHPON010000001">
    <property type="protein sequence ID" value="MFC6035615.1"/>
    <property type="molecule type" value="Genomic_DNA"/>
</dbReference>
<dbReference type="Gene3D" id="3.40.1080.10">
    <property type="entry name" value="Glutaconate Coenzyme A-transferase"/>
    <property type="match status" value="1"/>
</dbReference>
<organism evidence="2 3">
    <name type="scientific">Hyphococcus aureus</name>
    <dbReference type="NCBI Taxonomy" id="2666033"/>
    <lineage>
        <taxon>Bacteria</taxon>
        <taxon>Pseudomonadati</taxon>
        <taxon>Pseudomonadota</taxon>
        <taxon>Alphaproteobacteria</taxon>
        <taxon>Parvularculales</taxon>
        <taxon>Parvularculaceae</taxon>
        <taxon>Hyphococcus</taxon>
    </lineage>
</organism>
<name>A0ABW1KU80_9PROT</name>
<dbReference type="PANTHER" id="PTHR21432">
    <property type="entry name" value="ACETYL-COA HYDROLASE-RELATED"/>
    <property type="match status" value="1"/>
</dbReference>
<keyword evidence="3" id="KW-1185">Reference proteome</keyword>
<dbReference type="Gene3D" id="3.30.750.70">
    <property type="entry name" value="4-hydroxybutyrate coenzyme like domains"/>
    <property type="match status" value="1"/>
</dbReference>
<protein>
    <submittedName>
        <fullName evidence="2">Acetyl-CoA hydrolase/transferase family protein</fullName>
    </submittedName>
</protein>
<dbReference type="InterPro" id="IPR026888">
    <property type="entry name" value="AcetylCoA_hyd_C"/>
</dbReference>
<feature type="domain" description="Acetyl-CoA hydrolase/transferase C-terminal" evidence="1">
    <location>
        <begin position="202"/>
        <end position="349"/>
    </location>
</feature>
<accession>A0ABW1KU80</accession>
<gene>
    <name evidence="2" type="ORF">ACFMB1_08685</name>
</gene>
<dbReference type="GO" id="GO:0016787">
    <property type="term" value="F:hydrolase activity"/>
    <property type="evidence" value="ECO:0007669"/>
    <property type="project" value="UniProtKB-KW"/>
</dbReference>
<dbReference type="Proteomes" id="UP001596116">
    <property type="component" value="Unassembled WGS sequence"/>
</dbReference>
<reference evidence="2 3" key="1">
    <citation type="submission" date="2024-09" db="EMBL/GenBank/DDBJ databases">
        <authorList>
            <person name="Zhang Z.-H."/>
        </authorList>
    </citation>
    <scope>NUCLEOTIDE SEQUENCE [LARGE SCALE GENOMIC DNA]</scope>
    <source>
        <strain evidence="2 3">HHTR114</strain>
    </source>
</reference>
<dbReference type="RefSeq" id="WP_379878962.1">
    <property type="nucleotide sequence ID" value="NZ_JBHPON010000001.1"/>
</dbReference>
<dbReference type="PANTHER" id="PTHR21432:SF20">
    <property type="entry name" value="ACETYL-COA HYDROLASE"/>
    <property type="match status" value="1"/>
</dbReference>
<evidence type="ECO:0000313" key="3">
    <source>
        <dbReference type="Proteomes" id="UP001596116"/>
    </source>
</evidence>
<dbReference type="Pfam" id="PF13336">
    <property type="entry name" value="AcetylCoA_hyd_C"/>
    <property type="match status" value="1"/>
</dbReference>
<comment type="caution">
    <text evidence="2">The sequence shown here is derived from an EMBL/GenBank/DDBJ whole genome shotgun (WGS) entry which is preliminary data.</text>
</comment>
<evidence type="ECO:0000259" key="1">
    <source>
        <dbReference type="Pfam" id="PF13336"/>
    </source>
</evidence>
<dbReference type="InterPro" id="IPR038460">
    <property type="entry name" value="AcetylCoA_hyd_C_sf"/>
</dbReference>
<evidence type="ECO:0000313" key="2">
    <source>
        <dbReference type="EMBL" id="MFC6035615.1"/>
    </source>
</evidence>
<dbReference type="Gene3D" id="3.40.1080.20">
    <property type="entry name" value="Acetyl-CoA hydrolase/transferase C-terminal domain"/>
    <property type="match status" value="1"/>
</dbReference>
<dbReference type="InterPro" id="IPR037171">
    <property type="entry name" value="NagB/RpiA_transferase-like"/>
</dbReference>
<sequence length="360" mass="38237">MNDFDYTALHEEAQLTTFLLPSGLRDSFAKGTVHALPLSYTGIADYFASLDFDIAIFHVSAVNAEGNVSFGIAADFGPVIWPRAKKRILLANRSMPFLTGAPQVSADKADIIVETEDPLLDFTDSKTPAAIADITGHISALVPNGATIQTGIGGVPGAMLSALTEKRDLKVHSGVINDGFMALAKSGALARDHIHKTGIAFGSRRFYEFLYDYDALSFAPVTDTHNAKSLAGIEKFTAINSALEVDLFGQANLEWKGSRLVSGVGGAPDFIRGALSSCGGRSIIALPAATGAGVTRIVPKLSAPTISLSRDLADIVVTQNGAAKLRNRSPDERAEALIAIAPPEHRAMLDGAWREMRKSF</sequence>